<proteinExistence type="predicted"/>
<evidence type="ECO:0000313" key="4">
    <source>
        <dbReference type="Proteomes" id="UP000224563"/>
    </source>
</evidence>
<dbReference type="Pfam" id="PF10727">
    <property type="entry name" value="Rossmann-like"/>
    <property type="match status" value="1"/>
</dbReference>
<dbReference type="SUPFAM" id="SSF51735">
    <property type="entry name" value="NAD(P)-binding Rossmann-fold domains"/>
    <property type="match status" value="1"/>
</dbReference>
<reference evidence="3 4" key="1">
    <citation type="submission" date="2017-10" db="EMBL/GenBank/DDBJ databases">
        <title>Resolving the taxonomy of Roseburia spp., Eubacterium rectale and Agathobacter spp. through phylogenomic analysis.</title>
        <authorList>
            <person name="Sheridan P.O."/>
            <person name="Walker A.W."/>
            <person name="Duncan S.H."/>
            <person name="Scott K.P."/>
            <person name="Toole P.W.O."/>
            <person name="Luis P."/>
            <person name="Flint H.J."/>
        </authorList>
    </citation>
    <scope>NUCLEOTIDE SEQUENCE [LARGE SCALE GENOMIC DNA]</scope>
    <source>
        <strain evidence="3 4">JK623</strain>
    </source>
</reference>
<evidence type="ECO:0008006" key="5">
    <source>
        <dbReference type="Google" id="ProtNLM"/>
    </source>
</evidence>
<organism evidence="3 4">
    <name type="scientific">Agathobacter ruminis</name>
    <dbReference type="NCBI Taxonomy" id="1712665"/>
    <lineage>
        <taxon>Bacteria</taxon>
        <taxon>Bacillati</taxon>
        <taxon>Bacillota</taxon>
        <taxon>Clostridia</taxon>
        <taxon>Lachnospirales</taxon>
        <taxon>Lachnospiraceae</taxon>
        <taxon>Agathobacter</taxon>
    </lineage>
</organism>
<dbReference type="Pfam" id="PF10728">
    <property type="entry name" value="DUF2520"/>
    <property type="match status" value="1"/>
</dbReference>
<feature type="domain" description="DUF2520" evidence="2">
    <location>
        <begin position="133"/>
        <end position="256"/>
    </location>
</feature>
<dbReference type="Gene3D" id="3.40.50.720">
    <property type="entry name" value="NAD(P)-binding Rossmann-like Domain"/>
    <property type="match status" value="1"/>
</dbReference>
<dbReference type="PANTHER" id="PTHR40459">
    <property type="entry name" value="CONSERVED HYPOTHETICAL ALANINE AND LEUCINE RICH PROTEIN"/>
    <property type="match status" value="1"/>
</dbReference>
<dbReference type="InterPro" id="IPR008927">
    <property type="entry name" value="6-PGluconate_DH-like_C_sf"/>
</dbReference>
<dbReference type="InterPro" id="IPR036291">
    <property type="entry name" value="NAD(P)-bd_dom_sf"/>
</dbReference>
<dbReference type="InterPro" id="IPR037108">
    <property type="entry name" value="TM1727-like_C_sf"/>
</dbReference>
<dbReference type="SUPFAM" id="SSF48179">
    <property type="entry name" value="6-phosphogluconate dehydrogenase C-terminal domain-like"/>
    <property type="match status" value="1"/>
</dbReference>
<dbReference type="Gene3D" id="1.10.1040.20">
    <property type="entry name" value="ProC-like, C-terminal domain"/>
    <property type="match status" value="1"/>
</dbReference>
<reference evidence="3 4" key="2">
    <citation type="submission" date="2017-10" db="EMBL/GenBank/DDBJ databases">
        <authorList>
            <person name="Banno H."/>
            <person name="Chua N.-H."/>
        </authorList>
    </citation>
    <scope>NUCLEOTIDE SEQUENCE [LARGE SCALE GENOMIC DNA]</scope>
    <source>
        <strain evidence="3 4">JK623</strain>
    </source>
</reference>
<dbReference type="RefSeq" id="WP_099385555.1">
    <property type="nucleotide sequence ID" value="NZ_JANSWH010000051.1"/>
</dbReference>
<name>A0A2G3E5X3_9FIRM</name>
<comment type="caution">
    <text evidence="3">The sequence shown here is derived from an EMBL/GenBank/DDBJ whole genome shotgun (WGS) entry which is preliminary data.</text>
</comment>
<evidence type="ECO:0000259" key="2">
    <source>
        <dbReference type="Pfam" id="PF10728"/>
    </source>
</evidence>
<dbReference type="InterPro" id="IPR019665">
    <property type="entry name" value="OxRdtase/DH_put_Rossmann_dom"/>
</dbReference>
<feature type="domain" description="Putative oxidoreductase/dehydrogenase Rossmann-like" evidence="1">
    <location>
        <begin position="2"/>
        <end position="115"/>
    </location>
</feature>
<dbReference type="PANTHER" id="PTHR40459:SF1">
    <property type="entry name" value="CONSERVED HYPOTHETICAL ALANINE AND LEUCINE RICH PROTEIN"/>
    <property type="match status" value="1"/>
</dbReference>
<protein>
    <recommendedName>
        <fullName evidence="5">DUF2520 domain-containing protein</fullName>
    </recommendedName>
</protein>
<dbReference type="EMBL" id="PDYG01000008">
    <property type="protein sequence ID" value="PHU38483.1"/>
    <property type="molecule type" value="Genomic_DNA"/>
</dbReference>
<evidence type="ECO:0000259" key="1">
    <source>
        <dbReference type="Pfam" id="PF10727"/>
    </source>
</evidence>
<dbReference type="AlphaFoldDB" id="A0A2G3E5X3"/>
<gene>
    <name evidence="3" type="ORF">CSX02_02800</name>
</gene>
<dbReference type="Proteomes" id="UP000224563">
    <property type="component" value="Unassembled WGS sequence"/>
</dbReference>
<keyword evidence="4" id="KW-1185">Reference proteome</keyword>
<accession>A0A2G3E5X3</accession>
<evidence type="ECO:0000313" key="3">
    <source>
        <dbReference type="EMBL" id="PHU38483.1"/>
    </source>
</evidence>
<dbReference type="InterPro" id="IPR018931">
    <property type="entry name" value="DUF2520"/>
</dbReference>
<sequence length="281" mass="31229">MRVGFVGAGKVGCSLGKYLAEQKTQVSGYYSKSPQSARDAAEFTKSNAFETLEAVIEESDILFLTVPDGQIAPVWEKIKKYPIHGKMICHCSGSLSSKIFYDIEKTGATGFSIHPLLAVSNRHESYSEIPKALFTIEGSPQGIEAMEAFCREKNLQVQRIAADVKTRYHGAAVMASNLVLGLLACAQSELEQCGFTQENAKKALEPLVTGNVERYLQTSAVDALTGPIERADVQTVERHLHTFRDLHARIYRDLSLEVLEIAKGKHPHRDYHQLYEILEEK</sequence>